<evidence type="ECO:0000256" key="1">
    <source>
        <dbReference type="SAM" id="MobiDB-lite"/>
    </source>
</evidence>
<accession>A0A4D6LYJ4</accession>
<organism evidence="2 3">
    <name type="scientific">Vigna unguiculata</name>
    <name type="common">Cowpea</name>
    <dbReference type="NCBI Taxonomy" id="3917"/>
    <lineage>
        <taxon>Eukaryota</taxon>
        <taxon>Viridiplantae</taxon>
        <taxon>Streptophyta</taxon>
        <taxon>Embryophyta</taxon>
        <taxon>Tracheophyta</taxon>
        <taxon>Spermatophyta</taxon>
        <taxon>Magnoliopsida</taxon>
        <taxon>eudicotyledons</taxon>
        <taxon>Gunneridae</taxon>
        <taxon>Pentapetalae</taxon>
        <taxon>rosids</taxon>
        <taxon>fabids</taxon>
        <taxon>Fabales</taxon>
        <taxon>Fabaceae</taxon>
        <taxon>Papilionoideae</taxon>
        <taxon>50 kb inversion clade</taxon>
        <taxon>NPAAA clade</taxon>
        <taxon>indigoferoid/millettioid clade</taxon>
        <taxon>Phaseoleae</taxon>
        <taxon>Vigna</taxon>
    </lineage>
</organism>
<feature type="region of interest" description="Disordered" evidence="1">
    <location>
        <begin position="1"/>
        <end position="51"/>
    </location>
</feature>
<name>A0A4D6LYJ4_VIGUN</name>
<sequence>MEKHDLTLVATGENGHHRRNDKRTRDPTSAWSDDSPTIYDDERKGGAIYSE</sequence>
<reference evidence="2 3" key="1">
    <citation type="submission" date="2019-04" db="EMBL/GenBank/DDBJ databases">
        <title>An improved genome assembly and genetic linkage map for asparagus bean, Vigna unguiculata ssp. sesquipedialis.</title>
        <authorList>
            <person name="Xia Q."/>
            <person name="Zhang R."/>
            <person name="Dong Y."/>
        </authorList>
    </citation>
    <scope>NUCLEOTIDE SEQUENCE [LARGE SCALE GENOMIC DNA]</scope>
    <source>
        <tissue evidence="2">Leaf</tissue>
    </source>
</reference>
<proteinExistence type="predicted"/>
<dbReference type="AlphaFoldDB" id="A0A4D6LYJ4"/>
<gene>
    <name evidence="2" type="ORF">DEO72_LG5g2127</name>
</gene>
<dbReference type="EMBL" id="CP039349">
    <property type="protein sequence ID" value="QCD94049.1"/>
    <property type="molecule type" value="Genomic_DNA"/>
</dbReference>
<keyword evidence="3" id="KW-1185">Reference proteome</keyword>
<dbReference type="Proteomes" id="UP000501690">
    <property type="component" value="Linkage Group LG5"/>
</dbReference>
<protein>
    <submittedName>
        <fullName evidence="2">Uncharacterized protein</fullName>
    </submittedName>
</protein>
<evidence type="ECO:0000313" key="2">
    <source>
        <dbReference type="EMBL" id="QCD94049.1"/>
    </source>
</evidence>
<evidence type="ECO:0000313" key="3">
    <source>
        <dbReference type="Proteomes" id="UP000501690"/>
    </source>
</evidence>